<dbReference type="EC" id="5.4.99.-" evidence="3"/>
<dbReference type="InterPro" id="IPR006224">
    <property type="entry name" value="PsdUridine_synth_RluA-like_CS"/>
</dbReference>
<dbReference type="GO" id="GO:0003723">
    <property type="term" value="F:RNA binding"/>
    <property type="evidence" value="ECO:0007669"/>
    <property type="project" value="InterPro"/>
</dbReference>
<dbReference type="PANTHER" id="PTHR21600">
    <property type="entry name" value="MITOCHONDRIAL RNA PSEUDOURIDINE SYNTHASE"/>
    <property type="match status" value="1"/>
</dbReference>
<evidence type="ECO:0000256" key="3">
    <source>
        <dbReference type="RuleBase" id="RU362028"/>
    </source>
</evidence>
<comment type="function">
    <text evidence="3">Responsible for synthesis of pseudouridine from uracil.</text>
</comment>
<gene>
    <name evidence="5" type="ORF">A2892_00365</name>
</gene>
<comment type="catalytic activity">
    <reaction evidence="3">
        <text>a uridine in RNA = a pseudouridine in RNA</text>
        <dbReference type="Rhea" id="RHEA:48348"/>
        <dbReference type="Rhea" id="RHEA-COMP:12068"/>
        <dbReference type="Rhea" id="RHEA-COMP:12069"/>
        <dbReference type="ChEBI" id="CHEBI:65314"/>
        <dbReference type="ChEBI" id="CHEBI:65315"/>
    </reaction>
</comment>
<dbReference type="PROSITE" id="PS01129">
    <property type="entry name" value="PSI_RLU"/>
    <property type="match status" value="1"/>
</dbReference>
<keyword evidence="3" id="KW-0413">Isomerase</keyword>
<dbReference type="STRING" id="1802517.A2892_00365"/>
<dbReference type="CDD" id="cd02869">
    <property type="entry name" value="PseudoU_synth_RluA_like"/>
    <property type="match status" value="1"/>
</dbReference>
<evidence type="ECO:0000313" key="6">
    <source>
        <dbReference type="Proteomes" id="UP000176404"/>
    </source>
</evidence>
<dbReference type="InterPro" id="IPR050188">
    <property type="entry name" value="RluA_PseudoU_synthase"/>
</dbReference>
<dbReference type="Pfam" id="PF00849">
    <property type="entry name" value="PseudoU_synth_2"/>
    <property type="match status" value="1"/>
</dbReference>
<dbReference type="GO" id="GO:0140098">
    <property type="term" value="F:catalytic activity, acting on RNA"/>
    <property type="evidence" value="ECO:0007669"/>
    <property type="project" value="UniProtKB-ARBA"/>
</dbReference>
<comment type="similarity">
    <text evidence="1 3">Belongs to the pseudouridine synthase RluA family.</text>
</comment>
<dbReference type="SUPFAM" id="SSF55120">
    <property type="entry name" value="Pseudouridine synthase"/>
    <property type="match status" value="1"/>
</dbReference>
<dbReference type="GO" id="GO:0000455">
    <property type="term" value="P:enzyme-directed rRNA pseudouridine synthesis"/>
    <property type="evidence" value="ECO:0007669"/>
    <property type="project" value="TreeGrafter"/>
</dbReference>
<proteinExistence type="inferred from homology"/>
<name>A0A1F8B958_9BACT</name>
<evidence type="ECO:0000259" key="4">
    <source>
        <dbReference type="Pfam" id="PF00849"/>
    </source>
</evidence>
<comment type="caution">
    <text evidence="5">The sequence shown here is derived from an EMBL/GenBank/DDBJ whole genome shotgun (WGS) entry which is preliminary data.</text>
</comment>
<feature type="domain" description="Pseudouridine synthase RsuA/RluA-like" evidence="4">
    <location>
        <begin position="12"/>
        <end position="168"/>
    </location>
</feature>
<feature type="active site" evidence="2">
    <location>
        <position position="62"/>
    </location>
</feature>
<sequence>MEPEIIFEDESLLILSKPSGWIVNEAKTTLGRLVVQGWIAKNFQYPISKNKLFRNGIVHRLDKETSGILLLAKTSDVFHNLQNQFKNREVEKTYIALVHGKLVPEEGIVSVPTGRLPWNKERFGIVPGGKESQTFYKVKKYLKKDGEDFSLVEFYPKTGRTHQIRVHSKYLGHPIVSDQFYAGRKTSRSDRKWCPRLFLHANKIKFRHPNKKKMLEFNLELPYDLQNCLDNLMKGVIKGSVKLV</sequence>
<protein>
    <recommendedName>
        <fullName evidence="3">Pseudouridine synthase</fullName>
        <ecNumber evidence="3">5.4.99.-</ecNumber>
    </recommendedName>
</protein>
<dbReference type="Proteomes" id="UP000176404">
    <property type="component" value="Unassembled WGS sequence"/>
</dbReference>
<dbReference type="GO" id="GO:0009982">
    <property type="term" value="F:pseudouridine synthase activity"/>
    <property type="evidence" value="ECO:0007669"/>
    <property type="project" value="InterPro"/>
</dbReference>
<dbReference type="Gene3D" id="3.30.2350.10">
    <property type="entry name" value="Pseudouridine synthase"/>
    <property type="match status" value="1"/>
</dbReference>
<dbReference type="EMBL" id="MGHD01000004">
    <property type="protein sequence ID" value="OGM60470.1"/>
    <property type="molecule type" value="Genomic_DNA"/>
</dbReference>
<dbReference type="NCBIfam" id="TIGR00005">
    <property type="entry name" value="rluA_subfam"/>
    <property type="match status" value="1"/>
</dbReference>
<evidence type="ECO:0000256" key="1">
    <source>
        <dbReference type="ARBA" id="ARBA00010876"/>
    </source>
</evidence>
<dbReference type="InterPro" id="IPR006145">
    <property type="entry name" value="PsdUridine_synth_RsuA/RluA"/>
</dbReference>
<dbReference type="AlphaFoldDB" id="A0A1F8B958"/>
<accession>A0A1F8B958</accession>
<reference evidence="5 6" key="1">
    <citation type="journal article" date="2016" name="Nat. Commun.">
        <title>Thousands of microbial genomes shed light on interconnected biogeochemical processes in an aquifer system.</title>
        <authorList>
            <person name="Anantharaman K."/>
            <person name="Brown C.T."/>
            <person name="Hug L.A."/>
            <person name="Sharon I."/>
            <person name="Castelle C.J."/>
            <person name="Probst A.J."/>
            <person name="Thomas B.C."/>
            <person name="Singh A."/>
            <person name="Wilkins M.J."/>
            <person name="Karaoz U."/>
            <person name="Brodie E.L."/>
            <person name="Williams K.H."/>
            <person name="Hubbard S.S."/>
            <person name="Banfield J.F."/>
        </authorList>
    </citation>
    <scope>NUCLEOTIDE SEQUENCE [LARGE SCALE GENOMIC DNA]</scope>
</reference>
<evidence type="ECO:0000313" key="5">
    <source>
        <dbReference type="EMBL" id="OGM60470.1"/>
    </source>
</evidence>
<dbReference type="InterPro" id="IPR006225">
    <property type="entry name" value="PsdUridine_synth_RluC/D"/>
</dbReference>
<organism evidence="5 6">
    <name type="scientific">Candidatus Woesebacteria bacterium RIFCSPLOWO2_01_FULL_39_10b</name>
    <dbReference type="NCBI Taxonomy" id="1802517"/>
    <lineage>
        <taxon>Bacteria</taxon>
        <taxon>Candidatus Woeseibacteriota</taxon>
    </lineage>
</organism>
<evidence type="ECO:0000256" key="2">
    <source>
        <dbReference type="PIRSR" id="PIRSR606225-1"/>
    </source>
</evidence>
<dbReference type="InterPro" id="IPR020103">
    <property type="entry name" value="PsdUridine_synth_cat_dom_sf"/>
</dbReference>
<dbReference type="PANTHER" id="PTHR21600:SF87">
    <property type="entry name" value="RNA PSEUDOURIDYLATE SYNTHASE DOMAIN-CONTAINING PROTEIN 1"/>
    <property type="match status" value="1"/>
</dbReference>